<keyword evidence="3 6" id="KW-0812">Transmembrane</keyword>
<dbReference type="Proteomes" id="UP000664417">
    <property type="component" value="Unassembled WGS sequence"/>
</dbReference>
<dbReference type="PANTHER" id="PTHR21659:SF42">
    <property type="entry name" value="UPF0057 MEMBRANE PROTEIN ZK632.10-RELATED"/>
    <property type="match status" value="1"/>
</dbReference>
<dbReference type="InterPro" id="IPR000612">
    <property type="entry name" value="PMP3"/>
</dbReference>
<gene>
    <name evidence="7" type="ORF">J3U88_32075</name>
</gene>
<proteinExistence type="inferred from homology"/>
<evidence type="ECO:0000256" key="3">
    <source>
        <dbReference type="ARBA" id="ARBA00022692"/>
    </source>
</evidence>
<accession>A0A8J7QCF6</accession>
<name>A0A8J7QCF6_9BACT</name>
<evidence type="ECO:0000256" key="1">
    <source>
        <dbReference type="ARBA" id="ARBA00004370"/>
    </source>
</evidence>
<evidence type="ECO:0000256" key="2">
    <source>
        <dbReference type="ARBA" id="ARBA00009530"/>
    </source>
</evidence>
<protein>
    <submittedName>
        <fullName evidence="7">YqaE/Pmp3 family membrane protein</fullName>
    </submittedName>
</protein>
<dbReference type="RefSeq" id="WP_207863118.1">
    <property type="nucleotide sequence ID" value="NZ_JAFREP010000051.1"/>
</dbReference>
<dbReference type="Pfam" id="PF01679">
    <property type="entry name" value="Pmp3"/>
    <property type="match status" value="1"/>
</dbReference>
<keyword evidence="5 6" id="KW-0472">Membrane</keyword>
<comment type="subcellular location">
    <subcellularLocation>
        <location evidence="1">Membrane</location>
    </subcellularLocation>
</comment>
<keyword evidence="8" id="KW-1185">Reference proteome</keyword>
<evidence type="ECO:0000256" key="6">
    <source>
        <dbReference type="SAM" id="Phobius"/>
    </source>
</evidence>
<evidence type="ECO:0000313" key="7">
    <source>
        <dbReference type="EMBL" id="MBO1323146.1"/>
    </source>
</evidence>
<keyword evidence="4 6" id="KW-1133">Transmembrane helix</keyword>
<evidence type="ECO:0000256" key="4">
    <source>
        <dbReference type="ARBA" id="ARBA00022989"/>
    </source>
</evidence>
<comment type="similarity">
    <text evidence="2">Belongs to the UPF0057 (PMP3) family.</text>
</comment>
<evidence type="ECO:0000256" key="5">
    <source>
        <dbReference type="ARBA" id="ARBA00023136"/>
    </source>
</evidence>
<dbReference type="GO" id="GO:0016020">
    <property type="term" value="C:membrane"/>
    <property type="evidence" value="ECO:0007669"/>
    <property type="project" value="UniProtKB-SubCell"/>
</dbReference>
<dbReference type="AlphaFoldDB" id="A0A8J7QCF6"/>
<evidence type="ECO:0000313" key="8">
    <source>
        <dbReference type="Proteomes" id="UP000664417"/>
    </source>
</evidence>
<reference evidence="7" key="1">
    <citation type="submission" date="2021-03" db="EMBL/GenBank/DDBJ databases">
        <authorList>
            <person name="Wang G."/>
        </authorList>
    </citation>
    <scope>NUCLEOTIDE SEQUENCE</scope>
    <source>
        <strain evidence="7">KCTC 12899</strain>
    </source>
</reference>
<comment type="caution">
    <text evidence="7">The sequence shown here is derived from an EMBL/GenBank/DDBJ whole genome shotgun (WGS) entry which is preliminary data.</text>
</comment>
<feature type="transmembrane region" description="Helical" evidence="6">
    <location>
        <begin position="28"/>
        <end position="51"/>
    </location>
</feature>
<dbReference type="EMBL" id="JAFREP010000051">
    <property type="protein sequence ID" value="MBO1323146.1"/>
    <property type="molecule type" value="Genomic_DNA"/>
</dbReference>
<dbReference type="PANTHER" id="PTHR21659">
    <property type="entry name" value="HYDROPHOBIC PROTEIN RCI2 LOW TEMPERATURE AND SALT RESPONSIVE PROTEIN LTI6 -RELATED"/>
    <property type="match status" value="1"/>
</dbReference>
<sequence length="54" mass="5883">MSDLVKIVLAIFLPPVAAFLVVGLTLHFFLNIILCLLGGIPGMVHALWLVLKNK</sequence>
<organism evidence="7 8">
    <name type="scientific">Acanthopleuribacter pedis</name>
    <dbReference type="NCBI Taxonomy" id="442870"/>
    <lineage>
        <taxon>Bacteria</taxon>
        <taxon>Pseudomonadati</taxon>
        <taxon>Acidobacteriota</taxon>
        <taxon>Holophagae</taxon>
        <taxon>Acanthopleuribacterales</taxon>
        <taxon>Acanthopleuribacteraceae</taxon>
        <taxon>Acanthopleuribacter</taxon>
    </lineage>
</organism>